<keyword evidence="2" id="KW-1185">Reference proteome</keyword>
<protein>
    <submittedName>
        <fullName evidence="1">Amidohydrolase family protein</fullName>
    </submittedName>
</protein>
<evidence type="ECO:0000313" key="1">
    <source>
        <dbReference type="EMBL" id="AFK52850.1"/>
    </source>
</evidence>
<dbReference type="EMBL" id="CP003236">
    <property type="protein sequence ID" value="AFK52850.1"/>
    <property type="molecule type" value="Genomic_DNA"/>
</dbReference>
<accession>I3TJB2</accession>
<dbReference type="HOGENOM" id="CLU_3031044_0_0_5"/>
<dbReference type="AlphaFoldDB" id="I3TJB2"/>
<dbReference type="eggNOG" id="COG2159">
    <property type="taxonomic scope" value="Bacteria"/>
</dbReference>
<gene>
    <name evidence="1" type="ordered locus">TMO_1011</name>
</gene>
<dbReference type="KEGG" id="tmo:TMO_1011"/>
<dbReference type="STRING" id="1110502.TMO_1011"/>
<evidence type="ECO:0000313" key="2">
    <source>
        <dbReference type="Proteomes" id="UP000005258"/>
    </source>
</evidence>
<name>I3TJB2_TISMK</name>
<proteinExistence type="predicted"/>
<dbReference type="Proteomes" id="UP000005258">
    <property type="component" value="Chromosome"/>
</dbReference>
<dbReference type="GO" id="GO:0016787">
    <property type="term" value="F:hydrolase activity"/>
    <property type="evidence" value="ECO:0007669"/>
    <property type="project" value="UniProtKB-KW"/>
</dbReference>
<organism evidence="1 2">
    <name type="scientific">Tistrella mobilis (strain KA081020-065)</name>
    <dbReference type="NCBI Taxonomy" id="1110502"/>
    <lineage>
        <taxon>Bacteria</taxon>
        <taxon>Pseudomonadati</taxon>
        <taxon>Pseudomonadota</taxon>
        <taxon>Alphaproteobacteria</taxon>
        <taxon>Geminicoccales</taxon>
        <taxon>Geminicoccaceae</taxon>
        <taxon>Tistrella</taxon>
    </lineage>
</organism>
<reference evidence="1 2" key="1">
    <citation type="journal article" date="2012" name="J. Am. Chem. Soc.">
        <title>Bacterial biosynthesis and maturation of the didemnin anti-cancer agents.</title>
        <authorList>
            <person name="Xu Y."/>
            <person name="Kersten R.D."/>
            <person name="Nam S.J."/>
            <person name="Lu L."/>
            <person name="Al-Suwailem A.M."/>
            <person name="Zheng H."/>
            <person name="Fenical W."/>
            <person name="Dorrestein P.C."/>
            <person name="Moore B.S."/>
            <person name="Qian P.Y."/>
        </authorList>
    </citation>
    <scope>NUCLEOTIDE SEQUENCE [LARGE SCALE GENOMIC DNA]</scope>
    <source>
        <strain evidence="1 2">KA081020-065</strain>
    </source>
</reference>
<sequence>MIRASDSRLYALSTYYPHIEGGRDPVASFDATLGGCIEAERAAFYAGNFLRVFGE</sequence>